<sequence length="356" mass="40823">MVADCDWSDLPQELVISIANRIVLMEDFTAFGAVCKAWRSAATKEIFTSRLTHQVPFIMHPVKDAAGMLEFYSFKKDKFLMINLPEGEDEVCGSCLGWLITKRGDSKFNLLHPLNHSRIKFPSFRDSKENLSPLIIMSNFDFKKRFVLSSSPSWTCDYTIMVQSNSRLLAFCKPTEHKYWTSIVLEEEARDIICYKGRFYAVSGDGSVWVCDTENPKQPKAKVVVPAVPGEVLPSALRRVKLVESAGDLLVVFTNGFRDDLPSPKFRVFKLPLRDGKWHLDLEVKDLGNRTLFLGRDSPSFSIVSSDCSGFKPNCIYFSFVLYGVFGVFHMEDGRDEEHFWSHYWRQPSYWIQPSF</sequence>
<dbReference type="InterPro" id="IPR036047">
    <property type="entry name" value="F-box-like_dom_sf"/>
</dbReference>
<organism evidence="3 4">
    <name type="scientific">Prunus armeniaca</name>
    <name type="common">Apricot</name>
    <name type="synonym">Armeniaca vulgaris</name>
    <dbReference type="NCBI Taxonomy" id="36596"/>
    <lineage>
        <taxon>Eukaryota</taxon>
        <taxon>Viridiplantae</taxon>
        <taxon>Streptophyta</taxon>
        <taxon>Embryophyta</taxon>
        <taxon>Tracheophyta</taxon>
        <taxon>Spermatophyta</taxon>
        <taxon>Magnoliopsida</taxon>
        <taxon>eudicotyledons</taxon>
        <taxon>Gunneridae</taxon>
        <taxon>Pentapetalae</taxon>
        <taxon>rosids</taxon>
        <taxon>fabids</taxon>
        <taxon>Rosales</taxon>
        <taxon>Rosaceae</taxon>
        <taxon>Amygdaloideae</taxon>
        <taxon>Amygdaleae</taxon>
        <taxon>Prunus</taxon>
    </lineage>
</organism>
<name>A0A6J5YD06_PRUAR</name>
<dbReference type="InterPro" id="IPR001810">
    <property type="entry name" value="F-box_dom"/>
</dbReference>
<dbReference type="Pfam" id="PF00646">
    <property type="entry name" value="F-box"/>
    <property type="match status" value="1"/>
</dbReference>
<dbReference type="Gene3D" id="1.20.1280.50">
    <property type="match status" value="1"/>
</dbReference>
<keyword evidence="4" id="KW-1185">Reference proteome</keyword>
<dbReference type="Pfam" id="PF03478">
    <property type="entry name" value="Beta-prop_KIB1-4"/>
    <property type="match status" value="1"/>
</dbReference>
<accession>A0A6J5YD06</accession>
<protein>
    <submittedName>
        <fullName evidence="3">Uncharacterized protein</fullName>
    </submittedName>
</protein>
<feature type="domain" description="F-box" evidence="1">
    <location>
        <begin position="7"/>
        <end position="48"/>
    </location>
</feature>
<evidence type="ECO:0000313" key="4">
    <source>
        <dbReference type="Proteomes" id="UP000507245"/>
    </source>
</evidence>
<reference evidence="4" key="1">
    <citation type="journal article" date="2020" name="Genome Biol.">
        <title>Gamete binning: chromosome-level and haplotype-resolved genome assembly enabled by high-throughput single-cell sequencing of gamete genomes.</title>
        <authorList>
            <person name="Campoy J.A."/>
            <person name="Sun H."/>
            <person name="Goel M."/>
            <person name="Jiao W.-B."/>
            <person name="Folz-Donahue K."/>
            <person name="Wang N."/>
            <person name="Rubio M."/>
            <person name="Liu C."/>
            <person name="Kukat C."/>
            <person name="Ruiz D."/>
            <person name="Huettel B."/>
            <person name="Schneeberger K."/>
        </authorList>
    </citation>
    <scope>NUCLEOTIDE SEQUENCE [LARGE SCALE GENOMIC DNA]</scope>
    <source>
        <strain evidence="4">cv. Rojo Pasion</strain>
    </source>
</reference>
<dbReference type="AlphaFoldDB" id="A0A6J5YD06"/>
<dbReference type="PANTHER" id="PTHR44259:SF108">
    <property type="entry name" value="F-BOX PROTEIN SKIP23-LIKE"/>
    <property type="match status" value="1"/>
</dbReference>
<dbReference type="SUPFAM" id="SSF81383">
    <property type="entry name" value="F-box domain"/>
    <property type="match status" value="1"/>
</dbReference>
<proteinExistence type="predicted"/>
<evidence type="ECO:0000313" key="3">
    <source>
        <dbReference type="EMBL" id="CAB4321454.1"/>
    </source>
</evidence>
<evidence type="ECO:0000259" key="1">
    <source>
        <dbReference type="Pfam" id="PF00646"/>
    </source>
</evidence>
<feature type="domain" description="KIB1-4 beta-propeller" evidence="2">
    <location>
        <begin position="71"/>
        <end position="319"/>
    </location>
</feature>
<dbReference type="EMBL" id="CAEKKB010000008">
    <property type="protein sequence ID" value="CAB4321454.1"/>
    <property type="molecule type" value="Genomic_DNA"/>
</dbReference>
<dbReference type="Proteomes" id="UP000507245">
    <property type="component" value="Unassembled WGS sequence"/>
</dbReference>
<evidence type="ECO:0000259" key="2">
    <source>
        <dbReference type="Pfam" id="PF03478"/>
    </source>
</evidence>
<gene>
    <name evidence="3" type="ORF">ORAREDHAP_LOCUS50652</name>
</gene>
<dbReference type="InterPro" id="IPR050942">
    <property type="entry name" value="F-box_BR-signaling"/>
</dbReference>
<dbReference type="InterPro" id="IPR005174">
    <property type="entry name" value="KIB1-4_b-propeller"/>
</dbReference>
<dbReference type="OrthoDB" id="642536at2759"/>
<dbReference type="PANTHER" id="PTHR44259">
    <property type="entry name" value="OS07G0183000 PROTEIN-RELATED"/>
    <property type="match status" value="1"/>
</dbReference>